<gene>
    <name evidence="1" type="ORF">CVLEPA_LOCUS12874</name>
</gene>
<dbReference type="EMBL" id="CAWYQH010000090">
    <property type="protein sequence ID" value="CAK8682190.1"/>
    <property type="molecule type" value="Genomic_DNA"/>
</dbReference>
<organism evidence="1 2">
    <name type="scientific">Clavelina lepadiformis</name>
    <name type="common">Light-bulb sea squirt</name>
    <name type="synonym">Ascidia lepadiformis</name>
    <dbReference type="NCBI Taxonomy" id="159417"/>
    <lineage>
        <taxon>Eukaryota</taxon>
        <taxon>Metazoa</taxon>
        <taxon>Chordata</taxon>
        <taxon>Tunicata</taxon>
        <taxon>Ascidiacea</taxon>
        <taxon>Aplousobranchia</taxon>
        <taxon>Clavelinidae</taxon>
        <taxon>Clavelina</taxon>
    </lineage>
</organism>
<comment type="caution">
    <text evidence="1">The sequence shown here is derived from an EMBL/GenBank/DDBJ whole genome shotgun (WGS) entry which is preliminary data.</text>
</comment>
<protein>
    <submittedName>
        <fullName evidence="1">Uncharacterized protein</fullName>
    </submittedName>
</protein>
<reference evidence="1 2" key="1">
    <citation type="submission" date="2024-02" db="EMBL/GenBank/DDBJ databases">
        <authorList>
            <person name="Daric V."/>
            <person name="Darras S."/>
        </authorList>
    </citation>
    <scope>NUCLEOTIDE SEQUENCE [LARGE SCALE GENOMIC DNA]</scope>
</reference>
<proteinExistence type="predicted"/>
<dbReference type="Proteomes" id="UP001642483">
    <property type="component" value="Unassembled WGS sequence"/>
</dbReference>
<sequence length="62" mass="6952">MEATTSPPAGSNSHCRMTCSVSSEPVKEIKRVTKMVPSFPNNFSCQKLHLRCTWKKKTLQPS</sequence>
<keyword evidence="2" id="KW-1185">Reference proteome</keyword>
<evidence type="ECO:0000313" key="2">
    <source>
        <dbReference type="Proteomes" id="UP001642483"/>
    </source>
</evidence>
<accession>A0ABP0FRB7</accession>
<name>A0ABP0FRB7_CLALP</name>
<evidence type="ECO:0000313" key="1">
    <source>
        <dbReference type="EMBL" id="CAK8682190.1"/>
    </source>
</evidence>